<accession>A0A016STS0</accession>
<sequence length="92" mass="10455">MTTFHRIGWCNPLLQERTDMKNIVNNAQSVLHIPPTVQVSVAKISAAGMHLVLKGVRAPSAWPPDEVCHDFLPESFGREQNERHCFFKNDLM</sequence>
<protein>
    <submittedName>
        <fullName evidence="1">Uncharacterized protein</fullName>
    </submittedName>
</protein>
<comment type="caution">
    <text evidence="1">The sequence shown here is derived from an EMBL/GenBank/DDBJ whole genome shotgun (WGS) entry which is preliminary data.</text>
</comment>
<name>A0A016STS0_9BILA</name>
<dbReference type="Proteomes" id="UP000024635">
    <property type="component" value="Unassembled WGS sequence"/>
</dbReference>
<organism evidence="1 2">
    <name type="scientific">Ancylostoma ceylanicum</name>
    <dbReference type="NCBI Taxonomy" id="53326"/>
    <lineage>
        <taxon>Eukaryota</taxon>
        <taxon>Metazoa</taxon>
        <taxon>Ecdysozoa</taxon>
        <taxon>Nematoda</taxon>
        <taxon>Chromadorea</taxon>
        <taxon>Rhabditida</taxon>
        <taxon>Rhabditina</taxon>
        <taxon>Rhabditomorpha</taxon>
        <taxon>Strongyloidea</taxon>
        <taxon>Ancylostomatidae</taxon>
        <taxon>Ancylostomatinae</taxon>
        <taxon>Ancylostoma</taxon>
    </lineage>
</organism>
<proteinExistence type="predicted"/>
<reference evidence="2" key="1">
    <citation type="journal article" date="2015" name="Nat. Genet.">
        <title>The genome and transcriptome of the zoonotic hookworm Ancylostoma ceylanicum identify infection-specific gene families.</title>
        <authorList>
            <person name="Schwarz E.M."/>
            <person name="Hu Y."/>
            <person name="Antoshechkin I."/>
            <person name="Miller M.M."/>
            <person name="Sternberg P.W."/>
            <person name="Aroian R.V."/>
        </authorList>
    </citation>
    <scope>NUCLEOTIDE SEQUENCE</scope>
    <source>
        <strain evidence="2">HY135</strain>
    </source>
</reference>
<gene>
    <name evidence="1" type="primary">Acey_s0179.g753</name>
    <name evidence="1" type="ORF">Y032_0179g753</name>
</gene>
<dbReference type="AlphaFoldDB" id="A0A016STS0"/>
<keyword evidence="2" id="KW-1185">Reference proteome</keyword>
<evidence type="ECO:0000313" key="2">
    <source>
        <dbReference type="Proteomes" id="UP000024635"/>
    </source>
</evidence>
<dbReference type="EMBL" id="JARK01001515">
    <property type="protein sequence ID" value="EYB93782.1"/>
    <property type="molecule type" value="Genomic_DNA"/>
</dbReference>
<evidence type="ECO:0000313" key="1">
    <source>
        <dbReference type="EMBL" id="EYB93782.1"/>
    </source>
</evidence>